<dbReference type="Pfam" id="PF05362">
    <property type="entry name" value="Lon_C"/>
    <property type="match status" value="1"/>
</dbReference>
<name>A0A8D4IWP3_9PAST</name>
<organism evidence="3 4">
    <name type="scientific">Mergibacter septicus</name>
    <dbReference type="NCBI Taxonomy" id="221402"/>
    <lineage>
        <taxon>Bacteria</taxon>
        <taxon>Pseudomonadati</taxon>
        <taxon>Pseudomonadota</taxon>
        <taxon>Gammaproteobacteria</taxon>
        <taxon>Pasteurellales</taxon>
        <taxon>Pasteurellaceae</taxon>
        <taxon>Mergibacter</taxon>
    </lineage>
</organism>
<dbReference type="InterPro" id="IPR041699">
    <property type="entry name" value="AAA_32"/>
</dbReference>
<keyword evidence="2" id="KW-0720">Serine protease</keyword>
<dbReference type="GO" id="GO:0006508">
    <property type="term" value="P:proteolysis"/>
    <property type="evidence" value="ECO:0007669"/>
    <property type="project" value="UniProtKB-KW"/>
</dbReference>
<dbReference type="GO" id="GO:0005524">
    <property type="term" value="F:ATP binding"/>
    <property type="evidence" value="ECO:0007669"/>
    <property type="project" value="InterPro"/>
</dbReference>
<dbReference type="Gene3D" id="3.30.230.10">
    <property type="match status" value="1"/>
</dbReference>
<dbReference type="InterPro" id="IPR027417">
    <property type="entry name" value="P-loop_NTPase"/>
</dbReference>
<dbReference type="Pfam" id="PF13654">
    <property type="entry name" value="AAA_32"/>
    <property type="match status" value="1"/>
</dbReference>
<accession>A0A8D4IWP3</accession>
<dbReference type="InterPro" id="IPR008269">
    <property type="entry name" value="Lon_proteolytic"/>
</dbReference>
<feature type="active site" evidence="2">
    <location>
        <position position="443"/>
    </location>
</feature>
<comment type="catalytic activity">
    <reaction evidence="2">
        <text>Hydrolysis of proteins in presence of ATP.</text>
        <dbReference type="EC" id="3.4.21.53"/>
    </reaction>
</comment>
<keyword evidence="4" id="KW-1185">Reference proteome</keyword>
<dbReference type="PRINTS" id="PR00830">
    <property type="entry name" value="ENDOLAPTASE"/>
</dbReference>
<comment type="similarity">
    <text evidence="2">Belongs to the peptidase S16 family.</text>
</comment>
<gene>
    <name evidence="3" type="ORF">CEP48_03655</name>
</gene>
<evidence type="ECO:0000256" key="2">
    <source>
        <dbReference type="PROSITE-ProRule" id="PRU01122"/>
    </source>
</evidence>
<dbReference type="AlphaFoldDB" id="A0A8D4IWP3"/>
<evidence type="ECO:0000256" key="1">
    <source>
        <dbReference type="ARBA" id="ARBA00022670"/>
    </source>
</evidence>
<evidence type="ECO:0000313" key="4">
    <source>
        <dbReference type="Proteomes" id="UP000955338"/>
    </source>
</evidence>
<dbReference type="SUPFAM" id="SSF54211">
    <property type="entry name" value="Ribosomal protein S5 domain 2-like"/>
    <property type="match status" value="1"/>
</dbReference>
<dbReference type="RefSeq" id="WP_261920900.1">
    <property type="nucleotide sequence ID" value="NZ_CP022011.1"/>
</dbReference>
<keyword evidence="2" id="KW-0378">Hydrolase</keyword>
<dbReference type="Proteomes" id="UP000955338">
    <property type="component" value="Chromosome"/>
</dbReference>
<dbReference type="InterPro" id="IPR020568">
    <property type="entry name" value="Ribosomal_Su5_D2-typ_SF"/>
</dbReference>
<dbReference type="GO" id="GO:0030163">
    <property type="term" value="P:protein catabolic process"/>
    <property type="evidence" value="ECO:0007669"/>
    <property type="project" value="InterPro"/>
</dbReference>
<dbReference type="InterPro" id="IPR014721">
    <property type="entry name" value="Ribsml_uS5_D2-typ_fold_subgr"/>
</dbReference>
<dbReference type="EC" id="3.4.21.53" evidence="2"/>
<dbReference type="Gene3D" id="3.40.50.300">
    <property type="entry name" value="P-loop containing nucleotide triphosphate hydrolases"/>
    <property type="match status" value="1"/>
</dbReference>
<dbReference type="EMBL" id="CP022011">
    <property type="protein sequence ID" value="QDJ14567.1"/>
    <property type="molecule type" value="Genomic_DNA"/>
</dbReference>
<reference evidence="3" key="1">
    <citation type="submission" date="2017-06" db="EMBL/GenBank/DDBJ databases">
        <title>Genome sequencing of pathogenic and non-pathogenic strains within Bisgaard taxon 40.</title>
        <authorList>
            <person name="Ladner J.T."/>
            <person name="Lovett S.P."/>
            <person name="Koroleva G."/>
            <person name="Lorch J.M."/>
        </authorList>
    </citation>
    <scope>NUCLEOTIDE SEQUENCE</scope>
    <source>
        <strain evidence="3">27576-1-I1</strain>
    </source>
</reference>
<dbReference type="InterPro" id="IPR027065">
    <property type="entry name" value="Lon_Prtase"/>
</dbReference>
<dbReference type="PROSITE" id="PS51786">
    <property type="entry name" value="LON_PROTEOLYTIC"/>
    <property type="match status" value="1"/>
</dbReference>
<keyword evidence="1 2" id="KW-0645">Protease</keyword>
<sequence>MNLFRLSRENLEPQLTIPVEYQSVSYFDLQPRAEKALQNFVTDPVSKLLILKGENHITTFQNIEKYLLAYFTETEQLTGVHYRVSHHASGEYRITLETAKSKQDNFIAHYQVKSTMVFDENLLFGYVLQPPVSVELQLQAGLVHQTNGGILILPVAPFLENPALWQRLEKILLTQRFEWVSCNPFKPLPCQIPGYNLDLKVILIGDREELGLLNTLSPHLYSFADYAELDQYLMFSEEQKLITEKWVNYIRSLVKNLPVAVDTIQPTISDQAINRLYQLSIRESEDRYLLPLPVSLSDQLRQISHLSAISSQIEVEDIDNWWQAKVAQRNLLQQRVYAEILNEQVYIATDGEEIGQINGLSVVEYDGLPFSFGEPCRISCVVRFGEGELLDIERKNELAGNLHAKGMMIAEACLANLLELQSQLPFSASLVFEQSYTEIDGDSASLAAFCVLCSALAELPLPQNIALTGSIDQFGLVHSVGGVNQKIEGFFSICQQRGLTGKQGVIIPAVVISQLSLSPEVLVALEQQQFHIWAVENVEQVIKILFKRELLDTEENQHNRQKESSLIELISNRIEQNSSLHRIKYKNWLTSVPFRVYRYFQRLYKEKTEEKIAKNN</sequence>
<dbReference type="GO" id="GO:0004252">
    <property type="term" value="F:serine-type endopeptidase activity"/>
    <property type="evidence" value="ECO:0007669"/>
    <property type="project" value="UniProtKB-UniRule"/>
</dbReference>
<dbReference type="PANTHER" id="PTHR10046">
    <property type="entry name" value="ATP DEPENDENT LON PROTEASE FAMILY MEMBER"/>
    <property type="match status" value="1"/>
</dbReference>
<feature type="active site" evidence="2">
    <location>
        <position position="486"/>
    </location>
</feature>
<protein>
    <recommendedName>
        <fullName evidence="2">endopeptidase La</fullName>
        <ecNumber evidence="2">3.4.21.53</ecNumber>
    </recommendedName>
</protein>
<dbReference type="GO" id="GO:0004176">
    <property type="term" value="F:ATP-dependent peptidase activity"/>
    <property type="evidence" value="ECO:0007669"/>
    <property type="project" value="UniProtKB-UniRule"/>
</dbReference>
<evidence type="ECO:0000313" key="3">
    <source>
        <dbReference type="EMBL" id="QDJ14567.1"/>
    </source>
</evidence>
<proteinExistence type="inferred from homology"/>